<proteinExistence type="predicted"/>
<protein>
    <submittedName>
        <fullName evidence="1">Uncharacterized protein</fullName>
    </submittedName>
</protein>
<dbReference type="RefSeq" id="WP_069032472.1">
    <property type="nucleotide sequence ID" value="NZ_MDKC01000002.1"/>
</dbReference>
<evidence type="ECO:0000313" key="2">
    <source>
        <dbReference type="Proteomes" id="UP000094580"/>
    </source>
</evidence>
<comment type="caution">
    <text evidence="1">The sequence shown here is derived from an EMBL/GenBank/DDBJ whole genome shotgun (WGS) entry which is preliminary data.</text>
</comment>
<evidence type="ECO:0000313" key="1">
    <source>
        <dbReference type="EMBL" id="ODG93396.1"/>
    </source>
</evidence>
<keyword evidence="2" id="KW-1185">Reference proteome</keyword>
<dbReference type="EMBL" id="MDKC01000002">
    <property type="protein sequence ID" value="ODG93396.1"/>
    <property type="molecule type" value="Genomic_DNA"/>
</dbReference>
<accession>A0ABX2ZUH2</accession>
<gene>
    <name evidence="1" type="ORF">BED47_03660</name>
</gene>
<sequence>MNYNDFNNEELWYGGYYELSIEYNPYGDNKKLNKALVALYKCDNFNGMWKERKDFQNYYETISLPINLEDASVDQFYGTVTDSKSNIFPCLISIIRIEGESDWIDISIPLVIFEEIFNCNYPLIKESNLWLNDIDKMFTTITELIYSHSPFDLAMIGEEVSGRTNQKEITLVDINKITCILPNQLQSKLGLYNQGVKLTNDLRKFD</sequence>
<name>A0ABX2ZUH2_9BACI</name>
<dbReference type="Proteomes" id="UP000094580">
    <property type="component" value="Unassembled WGS sequence"/>
</dbReference>
<reference evidence="1 2" key="1">
    <citation type="submission" date="2016-07" db="EMBL/GenBank/DDBJ databases">
        <authorList>
            <person name="Townsley L."/>
            <person name="Shank E.A."/>
        </authorList>
    </citation>
    <scope>NUCLEOTIDE SEQUENCE [LARGE SCALE GENOMIC DNA]</scope>
    <source>
        <strain evidence="1 2">CH01</strain>
    </source>
</reference>
<organism evidence="1 2">
    <name type="scientific">Gottfriedia luciferensis</name>
    <dbReference type="NCBI Taxonomy" id="178774"/>
    <lineage>
        <taxon>Bacteria</taxon>
        <taxon>Bacillati</taxon>
        <taxon>Bacillota</taxon>
        <taxon>Bacilli</taxon>
        <taxon>Bacillales</taxon>
        <taxon>Bacillaceae</taxon>
        <taxon>Gottfriedia</taxon>
    </lineage>
</organism>